<dbReference type="PRINTS" id="PR00368">
    <property type="entry name" value="FADPNR"/>
</dbReference>
<dbReference type="EC" id="1.18.1.2" evidence="6"/>
<evidence type="ECO:0000256" key="1">
    <source>
        <dbReference type="ARBA" id="ARBA00011738"/>
    </source>
</evidence>
<comment type="subunit">
    <text evidence="1 6">Homodimer.</text>
</comment>
<feature type="binding site" evidence="6">
    <location>
        <position position="282"/>
    </location>
    <ligand>
        <name>FAD</name>
        <dbReference type="ChEBI" id="CHEBI:57692"/>
    </ligand>
</feature>
<feature type="binding site" evidence="6">
    <location>
        <position position="35"/>
    </location>
    <ligand>
        <name>FAD</name>
        <dbReference type="ChEBI" id="CHEBI:57692"/>
    </ligand>
</feature>
<feature type="binding site" evidence="6">
    <location>
        <position position="88"/>
    </location>
    <ligand>
        <name>FAD</name>
        <dbReference type="ChEBI" id="CHEBI:57692"/>
    </ligand>
</feature>
<reference evidence="8 9" key="1">
    <citation type="journal article" date="2015" name="Genome Announc.">
        <title>Expanding the biotechnology potential of lactobacilli through comparative genomics of 213 strains and associated genera.</title>
        <authorList>
            <person name="Sun Z."/>
            <person name="Harris H.M."/>
            <person name="McCann A."/>
            <person name="Guo C."/>
            <person name="Argimon S."/>
            <person name="Zhang W."/>
            <person name="Yang X."/>
            <person name="Jeffery I.B."/>
            <person name="Cooney J.C."/>
            <person name="Kagawa T.F."/>
            <person name="Liu W."/>
            <person name="Song Y."/>
            <person name="Salvetti E."/>
            <person name="Wrobel A."/>
            <person name="Rasinkangas P."/>
            <person name="Parkhill J."/>
            <person name="Rea M.C."/>
            <person name="O'Sullivan O."/>
            <person name="Ritari J."/>
            <person name="Douillard F.P."/>
            <person name="Paul Ross R."/>
            <person name="Yang R."/>
            <person name="Briner A.E."/>
            <person name="Felis G.E."/>
            <person name="de Vos W.M."/>
            <person name="Barrangou R."/>
            <person name="Klaenhammer T.R."/>
            <person name="Caufield P.W."/>
            <person name="Cui Y."/>
            <person name="Zhang H."/>
            <person name="O'Toole P.W."/>
        </authorList>
    </citation>
    <scope>NUCLEOTIDE SEQUENCE [LARGE SCALE GENOMIC DNA]</scope>
    <source>
        <strain evidence="8 9">DSM 15833</strain>
    </source>
</reference>
<name>A0A0R1TRW5_9LACO</name>
<keyword evidence="4 6" id="KW-0521">NADP</keyword>
<dbReference type="RefSeq" id="WP_056986734.1">
    <property type="nucleotide sequence ID" value="NZ_AZFH01000036.1"/>
</dbReference>
<feature type="binding site" evidence="6">
    <location>
        <position position="121"/>
    </location>
    <ligand>
        <name>FAD</name>
        <dbReference type="ChEBI" id="CHEBI:57692"/>
    </ligand>
</feature>
<evidence type="ECO:0000256" key="6">
    <source>
        <dbReference type="HAMAP-Rule" id="MF_01685"/>
    </source>
</evidence>
<dbReference type="Pfam" id="PF07992">
    <property type="entry name" value="Pyr_redox_2"/>
    <property type="match status" value="1"/>
</dbReference>
<evidence type="ECO:0000256" key="3">
    <source>
        <dbReference type="ARBA" id="ARBA00022827"/>
    </source>
</evidence>
<evidence type="ECO:0000313" key="8">
    <source>
        <dbReference type="EMBL" id="KRL81514.1"/>
    </source>
</evidence>
<dbReference type="GO" id="GO:0050660">
    <property type="term" value="F:flavin adenine dinucleotide binding"/>
    <property type="evidence" value="ECO:0007669"/>
    <property type="project" value="UniProtKB-UniRule"/>
</dbReference>
<dbReference type="PANTHER" id="PTHR48105">
    <property type="entry name" value="THIOREDOXIN REDUCTASE 1-RELATED-RELATED"/>
    <property type="match status" value="1"/>
</dbReference>
<dbReference type="STRING" id="1423740.FC36_GL001718"/>
<comment type="caution">
    <text evidence="8">The sequence shown here is derived from an EMBL/GenBank/DDBJ whole genome shotgun (WGS) entry which is preliminary data.</text>
</comment>
<gene>
    <name evidence="8" type="ORF">FC36_GL001718</name>
</gene>
<evidence type="ECO:0000256" key="4">
    <source>
        <dbReference type="ARBA" id="ARBA00022857"/>
    </source>
</evidence>
<feature type="binding site" evidence="6">
    <location>
        <position position="48"/>
    </location>
    <ligand>
        <name>FAD</name>
        <dbReference type="ChEBI" id="CHEBI:57692"/>
    </ligand>
</feature>
<dbReference type="InterPro" id="IPR036188">
    <property type="entry name" value="FAD/NAD-bd_sf"/>
</dbReference>
<dbReference type="Gene3D" id="3.50.50.60">
    <property type="entry name" value="FAD/NAD(P)-binding domain"/>
    <property type="match status" value="2"/>
</dbReference>
<accession>A0A0R1TRW5</accession>
<feature type="domain" description="FAD/NAD(P)-binding" evidence="7">
    <location>
        <begin position="6"/>
        <end position="304"/>
    </location>
</feature>
<dbReference type="SUPFAM" id="SSF51905">
    <property type="entry name" value="FAD/NAD(P)-binding domain"/>
    <property type="match status" value="1"/>
</dbReference>
<dbReference type="EMBL" id="AZFH01000036">
    <property type="protein sequence ID" value="KRL81514.1"/>
    <property type="molecule type" value="Genomic_DNA"/>
</dbReference>
<dbReference type="AlphaFoldDB" id="A0A0R1TRW5"/>
<evidence type="ECO:0000313" key="9">
    <source>
        <dbReference type="Proteomes" id="UP000051048"/>
    </source>
</evidence>
<protein>
    <recommendedName>
        <fullName evidence="6">Ferredoxin--NADP reductase</fullName>
        <shortName evidence="6">FNR</shortName>
        <shortName evidence="6">Fd-NADP(+) reductase</shortName>
        <ecNumber evidence="6">1.18.1.2</ecNumber>
    </recommendedName>
</protein>
<dbReference type="OrthoDB" id="9806179at2"/>
<comment type="catalytic activity">
    <reaction evidence="6">
        <text>2 reduced [2Fe-2S]-[ferredoxin] + NADP(+) + H(+) = 2 oxidized [2Fe-2S]-[ferredoxin] + NADPH</text>
        <dbReference type="Rhea" id="RHEA:20125"/>
        <dbReference type="Rhea" id="RHEA-COMP:10000"/>
        <dbReference type="Rhea" id="RHEA-COMP:10001"/>
        <dbReference type="ChEBI" id="CHEBI:15378"/>
        <dbReference type="ChEBI" id="CHEBI:33737"/>
        <dbReference type="ChEBI" id="CHEBI:33738"/>
        <dbReference type="ChEBI" id="CHEBI:57783"/>
        <dbReference type="ChEBI" id="CHEBI:58349"/>
        <dbReference type="EC" id="1.18.1.2"/>
    </reaction>
</comment>
<dbReference type="PRINTS" id="PR00469">
    <property type="entry name" value="PNDRDTASEII"/>
</dbReference>
<proteinExistence type="inferred from homology"/>
<comment type="similarity">
    <text evidence="6">Belongs to the ferredoxin--NADP reductase type 2 family.</text>
</comment>
<feature type="binding site" evidence="6">
    <location>
        <position position="43"/>
    </location>
    <ligand>
        <name>FAD</name>
        <dbReference type="ChEBI" id="CHEBI:57692"/>
    </ligand>
</feature>
<keyword evidence="2 6" id="KW-0285">Flavoprotein</keyword>
<dbReference type="Proteomes" id="UP000051048">
    <property type="component" value="Unassembled WGS sequence"/>
</dbReference>
<dbReference type="GO" id="GO:0004324">
    <property type="term" value="F:ferredoxin-NADP+ reductase activity"/>
    <property type="evidence" value="ECO:0007669"/>
    <property type="project" value="UniProtKB-UniRule"/>
</dbReference>
<dbReference type="InterPro" id="IPR050097">
    <property type="entry name" value="Ferredoxin-NADP_redctase_2"/>
</dbReference>
<comment type="caution">
    <text evidence="6">Lacks conserved residue(s) required for the propagation of feature annotation.</text>
</comment>
<evidence type="ECO:0000256" key="5">
    <source>
        <dbReference type="ARBA" id="ARBA00023002"/>
    </source>
</evidence>
<evidence type="ECO:0000259" key="7">
    <source>
        <dbReference type="Pfam" id="PF07992"/>
    </source>
</evidence>
<dbReference type="GO" id="GO:0050661">
    <property type="term" value="F:NADP binding"/>
    <property type="evidence" value="ECO:0007669"/>
    <property type="project" value="UniProtKB-UniRule"/>
</dbReference>
<evidence type="ECO:0000256" key="2">
    <source>
        <dbReference type="ARBA" id="ARBA00022630"/>
    </source>
</evidence>
<keyword evidence="5 6" id="KW-0560">Oxidoreductase</keyword>
<organism evidence="8 9">
    <name type="scientific">Ligilactobacillus equi DSM 15833 = JCM 10991</name>
    <dbReference type="NCBI Taxonomy" id="1423740"/>
    <lineage>
        <taxon>Bacteria</taxon>
        <taxon>Bacillati</taxon>
        <taxon>Bacillota</taxon>
        <taxon>Bacilli</taxon>
        <taxon>Lactobacillales</taxon>
        <taxon>Lactobacillaceae</taxon>
        <taxon>Ligilactobacillus</taxon>
    </lineage>
</organism>
<dbReference type="InterPro" id="IPR023753">
    <property type="entry name" value="FAD/NAD-binding_dom"/>
</dbReference>
<feature type="binding site" evidence="6">
    <location>
        <position position="322"/>
    </location>
    <ligand>
        <name>FAD</name>
        <dbReference type="ChEBI" id="CHEBI:57692"/>
    </ligand>
</feature>
<dbReference type="PATRIC" id="fig|1423740.3.peg.1852"/>
<sequence>MSQEYYDITIIGGGPVGMFAATYARMRLAKVQIIESLGQLGGQVATLFPAKKIYDIPAYPTISGTDLIANLQKQVNDFAPDIHLNETVLEIKQTSAGFELVTSKKKRYSKSIIIATGIGAFEPRRLKIDNAQTFEGQQLRYFVDDLNIFKDKVVAIAGGGDSAIDWALEIEPLAKELHLIHRRDKFRALEGNLAKLQATATHFQTPYNITALNKSQDKLNLTLTKARSEENKELSVDYLLVNYGFSSSNKQIENWGLTTANRAIAVNSSQETNIPGIYAIGDGAYQKGKVALIATGFGEAPNAVNNALLHVYPEKRQPAHSTQLIKQFKKDQKC</sequence>
<comment type="cofactor">
    <cofactor evidence="6">
        <name>FAD</name>
        <dbReference type="ChEBI" id="CHEBI:57692"/>
    </cofactor>
    <text evidence="6">Binds 1 FAD per subunit.</text>
</comment>
<keyword evidence="3 6" id="KW-0274">FAD</keyword>
<dbReference type="HAMAP" id="MF_01685">
    <property type="entry name" value="FENR2"/>
    <property type="match status" value="1"/>
</dbReference>
<dbReference type="InterPro" id="IPR022890">
    <property type="entry name" value="Fd--NADP_Rdtase_type_2"/>
</dbReference>